<evidence type="ECO:0000313" key="4">
    <source>
        <dbReference type="EMBL" id="KAA9030880.1"/>
    </source>
</evidence>
<evidence type="ECO:0000256" key="2">
    <source>
        <dbReference type="SAM" id="SignalP"/>
    </source>
</evidence>
<feature type="signal peptide" evidence="2">
    <location>
        <begin position="1"/>
        <end position="23"/>
    </location>
</feature>
<dbReference type="EMBL" id="VYQB01000005">
    <property type="protein sequence ID" value="KAA9018244.1"/>
    <property type="molecule type" value="Genomic_DNA"/>
</dbReference>
<proteinExistence type="predicted"/>
<dbReference type="AlphaFoldDB" id="A0A5J5I615"/>
<protein>
    <submittedName>
        <fullName evidence="4">Uncharacterized protein</fullName>
    </submittedName>
</protein>
<organism evidence="4 5">
    <name type="scientific">Sphingobium limneticum</name>
    <dbReference type="NCBI Taxonomy" id="1007511"/>
    <lineage>
        <taxon>Bacteria</taxon>
        <taxon>Pseudomonadati</taxon>
        <taxon>Pseudomonadota</taxon>
        <taxon>Alphaproteobacteria</taxon>
        <taxon>Sphingomonadales</taxon>
        <taxon>Sphingomonadaceae</taxon>
        <taxon>Sphingobium</taxon>
    </lineage>
</organism>
<dbReference type="Proteomes" id="UP000326364">
    <property type="component" value="Unassembled WGS sequence"/>
</dbReference>
<comment type="caution">
    <text evidence="4">The sequence shown here is derived from an EMBL/GenBank/DDBJ whole genome shotgun (WGS) entry which is preliminary data.</text>
</comment>
<reference evidence="5 6" key="1">
    <citation type="submission" date="2019-09" db="EMBL/GenBank/DDBJ databases">
        <authorList>
            <person name="Feng G."/>
        </authorList>
    </citation>
    <scope>NUCLEOTIDE SEQUENCE [LARGE SCALE GENOMIC DNA]</scope>
    <source>
        <strain evidence="4 5">KACC 19283</strain>
        <strain evidence="3 6">KACC 19284</strain>
    </source>
</reference>
<accession>A0A5J5I615</accession>
<evidence type="ECO:0000313" key="3">
    <source>
        <dbReference type="EMBL" id="KAA9018244.1"/>
    </source>
</evidence>
<dbReference type="RefSeq" id="WP_150425430.1">
    <property type="nucleotide sequence ID" value="NZ_VYQA01000005.1"/>
</dbReference>
<feature type="chain" id="PRO_5023921707" evidence="2">
    <location>
        <begin position="24"/>
        <end position="418"/>
    </location>
</feature>
<name>A0A5J5I615_9SPHN</name>
<gene>
    <name evidence="4" type="ORF">F4U95_08975</name>
    <name evidence="3" type="ORF">F4U96_09025</name>
</gene>
<feature type="region of interest" description="Disordered" evidence="1">
    <location>
        <begin position="373"/>
        <end position="406"/>
    </location>
</feature>
<evidence type="ECO:0000256" key="1">
    <source>
        <dbReference type="SAM" id="MobiDB-lite"/>
    </source>
</evidence>
<keyword evidence="6" id="KW-1185">Reference proteome</keyword>
<evidence type="ECO:0000313" key="5">
    <source>
        <dbReference type="Proteomes" id="UP000325933"/>
    </source>
</evidence>
<keyword evidence="2" id="KW-0732">Signal</keyword>
<dbReference type="Proteomes" id="UP000325933">
    <property type="component" value="Unassembled WGS sequence"/>
</dbReference>
<dbReference type="EMBL" id="VYQA01000005">
    <property type="protein sequence ID" value="KAA9030880.1"/>
    <property type="molecule type" value="Genomic_DNA"/>
</dbReference>
<sequence>MRKILTSRPARGALLLASFTLLAAPGSSQQASGPIARYTIDAGTMSGMAALSGNGAGSGGGMGAAMSMMMGGGNKPMHELVLRLGSTRAPTGGAPAAEHFMPAGAFLGASVPLVTPRIPPSEDQPIPGERPKGRLLIYWGCGATVGAGQPVVIDFAKVARGQIPPGLYISGASIPQEWQVRVTNSKTYGDWPNAQTRKTVSASSSLLGDHRIAGNYSPDIAFNLKQDFMPAITGTARKIAGGATILSWNGLPQATGYYAWTFGAQDNGDMVWWASSATQAFGGPVWDWMSPAAVQKMIAQKIVMPPSQTSCTVPAAVTQAGGEMLMGSLYAYGPEANFAYPPRPADPKIAWKPEWIARVRYRANTMWMLNGPDMGNMMSDSGSDEGENTPARQQQQKRKKKCGGGLGGMLGSAMGVGC</sequence>
<evidence type="ECO:0000313" key="6">
    <source>
        <dbReference type="Proteomes" id="UP000326364"/>
    </source>
</evidence>